<organism evidence="2 3">
    <name type="scientific">Streptomyces regalis</name>
    <dbReference type="NCBI Taxonomy" id="68262"/>
    <lineage>
        <taxon>Bacteria</taxon>
        <taxon>Bacillati</taxon>
        <taxon>Actinomycetota</taxon>
        <taxon>Actinomycetes</taxon>
        <taxon>Kitasatosporales</taxon>
        <taxon>Streptomycetaceae</taxon>
        <taxon>Streptomyces</taxon>
    </lineage>
</organism>
<keyword evidence="3" id="KW-1185">Reference proteome</keyword>
<proteinExistence type="predicted"/>
<feature type="domain" description="Cas3 C-terminal" evidence="1">
    <location>
        <begin position="4"/>
        <end position="75"/>
    </location>
</feature>
<evidence type="ECO:0000259" key="1">
    <source>
        <dbReference type="Pfam" id="PF18395"/>
    </source>
</evidence>
<dbReference type="EMBL" id="LLZG01000149">
    <property type="protein sequence ID" value="KUL35639.1"/>
    <property type="molecule type" value="Genomic_DNA"/>
</dbReference>
<dbReference type="InterPro" id="IPR041372">
    <property type="entry name" value="Cas3_C"/>
</dbReference>
<dbReference type="AlphaFoldDB" id="A0A0X3USR9"/>
<gene>
    <name evidence="2" type="ORF">ADL12_19720</name>
</gene>
<sequence length="84" mass="9341">MPQGPHLRTTDIRTVLQHTLPVPSAWVAAATHQGPEAWRKHPLLADLVLLAHDPAYPQPVRLGHHHLHVDDELGLVHHQLPAIP</sequence>
<accession>A0A0X3USR9</accession>
<name>A0A0X3USR9_9ACTN</name>
<comment type="caution">
    <text evidence="2">The sequence shown here is derived from an EMBL/GenBank/DDBJ whole genome shotgun (WGS) entry which is preliminary data.</text>
</comment>
<evidence type="ECO:0000313" key="2">
    <source>
        <dbReference type="EMBL" id="KUL35639.1"/>
    </source>
</evidence>
<dbReference type="Pfam" id="PF18395">
    <property type="entry name" value="Cas3_C"/>
    <property type="match status" value="1"/>
</dbReference>
<dbReference type="Proteomes" id="UP000053923">
    <property type="component" value="Unassembled WGS sequence"/>
</dbReference>
<evidence type="ECO:0000313" key="3">
    <source>
        <dbReference type="Proteomes" id="UP000053923"/>
    </source>
</evidence>
<reference evidence="3" key="1">
    <citation type="submission" date="2015-10" db="EMBL/GenBank/DDBJ databases">
        <authorList>
            <person name="Ju K.-S."/>
            <person name="Doroghazi J.R."/>
            <person name="Metcalf W.W."/>
        </authorList>
    </citation>
    <scope>NUCLEOTIDE SEQUENCE [LARGE SCALE GENOMIC DNA]</scope>
    <source>
        <strain evidence="3">NRRL 3151</strain>
    </source>
</reference>
<protein>
    <recommendedName>
        <fullName evidence="1">Cas3 C-terminal domain-containing protein</fullName>
    </recommendedName>
</protein>